<dbReference type="AlphaFoldDB" id="A0AAN7UR31"/>
<comment type="caution">
    <text evidence="1">The sequence shown here is derived from an EMBL/GenBank/DDBJ whole genome shotgun (WGS) entry which is preliminary data.</text>
</comment>
<evidence type="ECO:0000313" key="2">
    <source>
        <dbReference type="Proteomes" id="UP001305414"/>
    </source>
</evidence>
<organism evidence="1 2">
    <name type="scientific">Xylaria bambusicola</name>
    <dbReference type="NCBI Taxonomy" id="326684"/>
    <lineage>
        <taxon>Eukaryota</taxon>
        <taxon>Fungi</taxon>
        <taxon>Dikarya</taxon>
        <taxon>Ascomycota</taxon>
        <taxon>Pezizomycotina</taxon>
        <taxon>Sordariomycetes</taxon>
        <taxon>Xylariomycetidae</taxon>
        <taxon>Xylariales</taxon>
        <taxon>Xylariaceae</taxon>
        <taxon>Xylaria</taxon>
    </lineage>
</organism>
<name>A0AAN7UR31_9PEZI</name>
<sequence length="74" mass="8450">MSLLVPEDPRHRMDYIRCVAKDEMAYRGGNQPSLKPEPGAGEESFEAWCQRFVKDPSSVKVFTLERVVANLDHN</sequence>
<keyword evidence="2" id="KW-1185">Reference proteome</keyword>
<reference evidence="1 2" key="1">
    <citation type="submission" date="2023-10" db="EMBL/GenBank/DDBJ databases">
        <title>Draft genome sequence of Xylaria bambusicola isolate GMP-LS, the root and basal stem rot pathogen of sugarcane in Indonesia.</title>
        <authorList>
            <person name="Selvaraj P."/>
            <person name="Muralishankar V."/>
            <person name="Muruganantham S."/>
            <person name="Sp S."/>
            <person name="Haryani S."/>
            <person name="Lau K.J.X."/>
            <person name="Naqvi N.I."/>
        </authorList>
    </citation>
    <scope>NUCLEOTIDE SEQUENCE [LARGE SCALE GENOMIC DNA]</scope>
    <source>
        <strain evidence="1">GMP-LS</strain>
    </source>
</reference>
<dbReference type="EMBL" id="JAWHQM010000014">
    <property type="protein sequence ID" value="KAK5630149.1"/>
    <property type="molecule type" value="Genomic_DNA"/>
</dbReference>
<gene>
    <name evidence="1" type="ORF">RRF57_005864</name>
</gene>
<proteinExistence type="predicted"/>
<protein>
    <submittedName>
        <fullName evidence="1">Uncharacterized protein</fullName>
    </submittedName>
</protein>
<accession>A0AAN7UR31</accession>
<evidence type="ECO:0000313" key="1">
    <source>
        <dbReference type="EMBL" id="KAK5630149.1"/>
    </source>
</evidence>
<dbReference type="Proteomes" id="UP001305414">
    <property type="component" value="Unassembled WGS sequence"/>
</dbReference>